<feature type="domain" description="Zn(2)-C6 fungal-type" evidence="5">
    <location>
        <begin position="48"/>
        <end position="79"/>
    </location>
</feature>
<proteinExistence type="predicted"/>
<dbReference type="PANTHER" id="PTHR31001">
    <property type="entry name" value="UNCHARACTERIZED TRANSCRIPTIONAL REGULATORY PROTEIN"/>
    <property type="match status" value="1"/>
</dbReference>
<dbReference type="InterPro" id="IPR050613">
    <property type="entry name" value="Sec_Metabolite_Reg"/>
</dbReference>
<organism evidence="6 7">
    <name type="scientific">Lojkania enalia</name>
    <dbReference type="NCBI Taxonomy" id="147567"/>
    <lineage>
        <taxon>Eukaryota</taxon>
        <taxon>Fungi</taxon>
        <taxon>Dikarya</taxon>
        <taxon>Ascomycota</taxon>
        <taxon>Pezizomycotina</taxon>
        <taxon>Dothideomycetes</taxon>
        <taxon>Pleosporomycetidae</taxon>
        <taxon>Pleosporales</taxon>
        <taxon>Pleosporales incertae sedis</taxon>
        <taxon>Lojkania</taxon>
    </lineage>
</organism>
<protein>
    <recommendedName>
        <fullName evidence="5">Zn(2)-C6 fungal-type domain-containing protein</fullName>
    </recommendedName>
</protein>
<accession>A0A9P4N106</accession>
<comment type="caution">
    <text evidence="6">The sequence shown here is derived from an EMBL/GenBank/DDBJ whole genome shotgun (WGS) entry which is preliminary data.</text>
</comment>
<evidence type="ECO:0000256" key="1">
    <source>
        <dbReference type="ARBA" id="ARBA00004123"/>
    </source>
</evidence>
<dbReference type="Pfam" id="PF04082">
    <property type="entry name" value="Fungal_trans"/>
    <property type="match status" value="1"/>
</dbReference>
<dbReference type="Gene3D" id="4.10.240.10">
    <property type="entry name" value="Zn(2)-C6 fungal-type DNA-binding domain"/>
    <property type="match status" value="1"/>
</dbReference>
<dbReference type="SMART" id="SM00066">
    <property type="entry name" value="GAL4"/>
    <property type="match status" value="1"/>
</dbReference>
<feature type="compositionally biased region" description="Basic residues" evidence="4">
    <location>
        <begin position="137"/>
        <end position="149"/>
    </location>
</feature>
<feature type="region of interest" description="Disordered" evidence="4">
    <location>
        <begin position="742"/>
        <end position="770"/>
    </location>
</feature>
<dbReference type="OrthoDB" id="1747771at2759"/>
<dbReference type="GO" id="GO:0003677">
    <property type="term" value="F:DNA binding"/>
    <property type="evidence" value="ECO:0007669"/>
    <property type="project" value="InterPro"/>
</dbReference>
<evidence type="ECO:0000256" key="2">
    <source>
        <dbReference type="ARBA" id="ARBA00022723"/>
    </source>
</evidence>
<dbReference type="PANTHER" id="PTHR31001:SF81">
    <property type="entry name" value="ZN(II)2CYS6 TRANSCRIPTION FACTOR"/>
    <property type="match status" value="1"/>
</dbReference>
<dbReference type="InterPro" id="IPR001138">
    <property type="entry name" value="Zn2Cys6_DnaBD"/>
</dbReference>
<evidence type="ECO:0000256" key="4">
    <source>
        <dbReference type="SAM" id="MobiDB-lite"/>
    </source>
</evidence>
<feature type="compositionally biased region" description="Polar residues" evidence="4">
    <location>
        <begin position="682"/>
        <end position="700"/>
    </location>
</feature>
<dbReference type="GO" id="GO:0008270">
    <property type="term" value="F:zinc ion binding"/>
    <property type="evidence" value="ECO:0007669"/>
    <property type="project" value="InterPro"/>
</dbReference>
<feature type="compositionally biased region" description="Basic and acidic residues" evidence="4">
    <location>
        <begin position="744"/>
        <end position="770"/>
    </location>
</feature>
<feature type="compositionally biased region" description="Basic and acidic residues" evidence="4">
    <location>
        <begin position="668"/>
        <end position="679"/>
    </location>
</feature>
<sequence>MSESEHMFNHAETANSSTENVHGLVEQPTSLAEASKKIQQQQKRQKLSCIKCRERKVKCDRTKPCSACCARGIPKECKFEAEGDDYAPIQQSYELRKLRAENIRLKERLRASKMSLEEDDLAQTGSQDSQPGERPTSRSHLRRSTKQKRFQGSEWSDSIYFGSPGLASVINEFANINLNPSPQTLSHLMPRGADMYAPRDTRPYPFATLFSAAPEKCIPELLECLPAKSELISYLESFEKRVPVCAFPHVPVEITRNEVERFFSDVENAERYPDMLGLLFAALALGSQHSVWDRCGGKWLAGEMDKELQKGDVYIAAAKQALRLACYTRKPTLLGIQALIMIGPYLTNSGRFLDAWTLFGTTIRLAQSIGLHRNPKYLDPAPPTERECSIRQQLWWWMLHMDQQYSMTLGRPLGISGIGDCPFPHELTVSPTHLRFGKFVRDFTILARHILGSDRLSNAKIDEFTDALRGLLDTMPEVLQFNESWLDENNAIPEWPLGAMAAMFYCQTHNYLILLNRQRLDKQVPKTSVLPLSSPKSLVSPAAFNSVIDSTLSRPSSATAKPLFRGRPLVLSSSQDLLTAFLFFYARVPAALICWNMGQQAFNSCMILLLDAMETGDLSRIGKVERAYAVFVELDKNGVHKLANLAVDRISWGLKELRQMSDQAWDGVKTESNRTRKEGGNVNMQGVTRSEASQGSGQFQDTVMGNTGMLLLEDPGLQSFVPEGFAPFTWDISGGEIGRAGSEQFERRQERQGEQMRHERLDRESLDQQFRDPHYARPSEEFQGVHGSALGSAQSRYATFRTGPTQTQNQPQGLTSPTSHMPSTTTLQQPRVRFQGMIQELNFLSLPRHFSYPSLHHQEPEPLGSFMQRQHNDSTFTPEDQIGSNLSRPPDLLTSLDPAQTPSGVTAQRLHHAGNPSVHPSWAARPAAPLSALSETALSFSHIPDQGQALPSHAQPPIQQDARTAYQSAFSMHVSSAAYDAKPNVTNFAAIGDENMEIEGWRRWGQQ</sequence>
<evidence type="ECO:0000313" key="7">
    <source>
        <dbReference type="Proteomes" id="UP000800093"/>
    </source>
</evidence>
<dbReference type="CDD" id="cd12148">
    <property type="entry name" value="fungal_TF_MHR"/>
    <property type="match status" value="1"/>
</dbReference>
<dbReference type="PROSITE" id="PS00463">
    <property type="entry name" value="ZN2_CY6_FUNGAL_1"/>
    <property type="match status" value="1"/>
</dbReference>
<keyword evidence="2" id="KW-0479">Metal-binding</keyword>
<keyword evidence="7" id="KW-1185">Reference proteome</keyword>
<reference evidence="7" key="1">
    <citation type="journal article" date="2020" name="Stud. Mycol.">
        <title>101 Dothideomycetes genomes: A test case for predicting lifestyles and emergence of pathogens.</title>
        <authorList>
            <person name="Haridas S."/>
            <person name="Albert R."/>
            <person name="Binder M."/>
            <person name="Bloem J."/>
            <person name="LaButti K."/>
            <person name="Salamov A."/>
            <person name="Andreopoulos B."/>
            <person name="Baker S."/>
            <person name="Barry K."/>
            <person name="Bills G."/>
            <person name="Bluhm B."/>
            <person name="Cannon C."/>
            <person name="Castanera R."/>
            <person name="Culley D."/>
            <person name="Daum C."/>
            <person name="Ezra D."/>
            <person name="Gonzalez J."/>
            <person name="Henrissat B."/>
            <person name="Kuo A."/>
            <person name="Liang C."/>
            <person name="Lipzen A."/>
            <person name="Lutzoni F."/>
            <person name="Magnuson J."/>
            <person name="Mondo S."/>
            <person name="Nolan M."/>
            <person name="Ohm R."/>
            <person name="Pangilinan J."/>
            <person name="Park H.-J."/>
            <person name="Ramirez L."/>
            <person name="Alfaro M."/>
            <person name="Sun H."/>
            <person name="Tritt A."/>
            <person name="Yoshinaga Y."/>
            <person name="Zwiers L.-H."/>
            <person name="Turgeon B."/>
            <person name="Goodwin S."/>
            <person name="Spatafora J."/>
            <person name="Crous P."/>
            <person name="Grigoriev I."/>
        </authorList>
    </citation>
    <scope>NUCLEOTIDE SEQUENCE [LARGE SCALE GENOMIC DNA]</scope>
    <source>
        <strain evidence="7">CBS 304.66</strain>
    </source>
</reference>
<dbReference type="EMBL" id="ML986605">
    <property type="protein sequence ID" value="KAF2265515.1"/>
    <property type="molecule type" value="Genomic_DNA"/>
</dbReference>
<dbReference type="SMART" id="SM00906">
    <property type="entry name" value="Fungal_trans"/>
    <property type="match status" value="1"/>
</dbReference>
<dbReference type="GO" id="GO:0005634">
    <property type="term" value="C:nucleus"/>
    <property type="evidence" value="ECO:0007669"/>
    <property type="project" value="UniProtKB-SubCell"/>
</dbReference>
<feature type="region of interest" description="Disordered" evidence="4">
    <location>
        <begin position="115"/>
        <end position="150"/>
    </location>
</feature>
<dbReference type="Pfam" id="PF00172">
    <property type="entry name" value="Zn_clus"/>
    <property type="match status" value="1"/>
</dbReference>
<dbReference type="AlphaFoldDB" id="A0A9P4N106"/>
<feature type="region of interest" description="Disordered" evidence="4">
    <location>
        <begin position="1"/>
        <end position="38"/>
    </location>
</feature>
<dbReference type="Proteomes" id="UP000800093">
    <property type="component" value="Unassembled WGS sequence"/>
</dbReference>
<name>A0A9P4N106_9PLEO</name>
<dbReference type="CDD" id="cd00067">
    <property type="entry name" value="GAL4"/>
    <property type="match status" value="1"/>
</dbReference>
<dbReference type="PROSITE" id="PS50048">
    <property type="entry name" value="ZN2_CY6_FUNGAL_2"/>
    <property type="match status" value="1"/>
</dbReference>
<dbReference type="InterPro" id="IPR036864">
    <property type="entry name" value="Zn2-C6_fun-type_DNA-bd_sf"/>
</dbReference>
<dbReference type="GO" id="GO:0006351">
    <property type="term" value="P:DNA-templated transcription"/>
    <property type="evidence" value="ECO:0007669"/>
    <property type="project" value="InterPro"/>
</dbReference>
<dbReference type="InterPro" id="IPR007219">
    <property type="entry name" value="XnlR_reg_dom"/>
</dbReference>
<evidence type="ECO:0000259" key="5">
    <source>
        <dbReference type="PROSITE" id="PS50048"/>
    </source>
</evidence>
<feature type="region of interest" description="Disordered" evidence="4">
    <location>
        <begin position="665"/>
        <end position="700"/>
    </location>
</feature>
<evidence type="ECO:0000313" key="6">
    <source>
        <dbReference type="EMBL" id="KAF2265515.1"/>
    </source>
</evidence>
<evidence type="ECO:0000256" key="3">
    <source>
        <dbReference type="ARBA" id="ARBA00023242"/>
    </source>
</evidence>
<feature type="region of interest" description="Disordered" evidence="4">
    <location>
        <begin position="855"/>
        <end position="891"/>
    </location>
</feature>
<feature type="compositionally biased region" description="Polar residues" evidence="4">
    <location>
        <begin position="867"/>
        <end position="887"/>
    </location>
</feature>
<keyword evidence="3" id="KW-0539">Nucleus</keyword>
<comment type="subcellular location">
    <subcellularLocation>
        <location evidence="1">Nucleus</location>
    </subcellularLocation>
</comment>
<feature type="region of interest" description="Disordered" evidence="4">
    <location>
        <begin position="802"/>
        <end position="825"/>
    </location>
</feature>
<dbReference type="SUPFAM" id="SSF57701">
    <property type="entry name" value="Zn2/Cys6 DNA-binding domain"/>
    <property type="match status" value="1"/>
</dbReference>
<dbReference type="GO" id="GO:0000981">
    <property type="term" value="F:DNA-binding transcription factor activity, RNA polymerase II-specific"/>
    <property type="evidence" value="ECO:0007669"/>
    <property type="project" value="InterPro"/>
</dbReference>
<gene>
    <name evidence="6" type="ORF">CC78DRAFT_543259</name>
</gene>